<proteinExistence type="predicted"/>
<evidence type="ECO:0000313" key="1">
    <source>
        <dbReference type="EMBL" id="KAA1076679.1"/>
    </source>
</evidence>
<name>A0A5B0ML14_PUCGR</name>
<protein>
    <submittedName>
        <fullName evidence="1">Uncharacterized protein</fullName>
    </submittedName>
</protein>
<comment type="caution">
    <text evidence="1">The sequence shown here is derived from an EMBL/GenBank/DDBJ whole genome shotgun (WGS) entry which is preliminary data.</text>
</comment>
<accession>A0A5B0ML14</accession>
<sequence>MNLKQIESLAEAANLAHKNLADLLVLFQKAVNPHGFGPENRAEFSIRALRFSSHINSAKSLVLRYLVPLISDIDPSESLVYYTTWFNTWSNMFFGATMRFECI</sequence>
<evidence type="ECO:0000313" key="2">
    <source>
        <dbReference type="EMBL" id="KAA1126841.1"/>
    </source>
</evidence>
<keyword evidence="3" id="KW-1185">Reference proteome</keyword>
<evidence type="ECO:0000313" key="4">
    <source>
        <dbReference type="Proteomes" id="UP000325313"/>
    </source>
</evidence>
<dbReference type="AlphaFoldDB" id="A0A5B0ML14"/>
<dbReference type="EMBL" id="VDEP01000170">
    <property type="protein sequence ID" value="KAA1126841.1"/>
    <property type="molecule type" value="Genomic_DNA"/>
</dbReference>
<reference evidence="3 4" key="1">
    <citation type="submission" date="2019-05" db="EMBL/GenBank/DDBJ databases">
        <title>Emergence of the Ug99 lineage of the wheat stem rust pathogen through somatic hybridization.</title>
        <authorList>
            <person name="Li F."/>
            <person name="Upadhyaya N.M."/>
            <person name="Sperschneider J."/>
            <person name="Matny O."/>
            <person name="Nguyen-Phuc H."/>
            <person name="Mago R."/>
            <person name="Raley C."/>
            <person name="Miller M.E."/>
            <person name="Silverstein K.A.T."/>
            <person name="Henningsen E."/>
            <person name="Hirsch C.D."/>
            <person name="Visser B."/>
            <person name="Pretorius Z.A."/>
            <person name="Steffenson B.J."/>
            <person name="Schwessinger B."/>
            <person name="Dodds P.N."/>
            <person name="Figueroa M."/>
        </authorList>
    </citation>
    <scope>NUCLEOTIDE SEQUENCE [LARGE SCALE GENOMIC DNA]</scope>
    <source>
        <strain evidence="1">21-0</strain>
        <strain evidence="2 4">Ug99</strain>
    </source>
</reference>
<evidence type="ECO:0000313" key="3">
    <source>
        <dbReference type="Proteomes" id="UP000324748"/>
    </source>
</evidence>
<dbReference type="Proteomes" id="UP000324748">
    <property type="component" value="Unassembled WGS sequence"/>
</dbReference>
<dbReference type="EMBL" id="VSWC01000145">
    <property type="protein sequence ID" value="KAA1076679.1"/>
    <property type="molecule type" value="Genomic_DNA"/>
</dbReference>
<organism evidence="1 3">
    <name type="scientific">Puccinia graminis f. sp. tritici</name>
    <dbReference type="NCBI Taxonomy" id="56615"/>
    <lineage>
        <taxon>Eukaryota</taxon>
        <taxon>Fungi</taxon>
        <taxon>Dikarya</taxon>
        <taxon>Basidiomycota</taxon>
        <taxon>Pucciniomycotina</taxon>
        <taxon>Pucciniomycetes</taxon>
        <taxon>Pucciniales</taxon>
        <taxon>Pucciniaceae</taxon>
        <taxon>Puccinia</taxon>
    </lineage>
</organism>
<dbReference type="Proteomes" id="UP000325313">
    <property type="component" value="Unassembled WGS sequence"/>
</dbReference>
<gene>
    <name evidence="1" type="ORF">PGT21_015819</name>
    <name evidence="2" type="ORF">PGTUg99_027783</name>
</gene>